<dbReference type="EMBL" id="JRYR02000001">
    <property type="protein sequence ID" value="OHX66109.1"/>
    <property type="molecule type" value="Genomic_DNA"/>
</dbReference>
<dbReference type="Proteomes" id="UP000179797">
    <property type="component" value="Unassembled WGS sequence"/>
</dbReference>
<feature type="signal peptide" evidence="1">
    <location>
        <begin position="1"/>
        <end position="21"/>
    </location>
</feature>
<organism evidence="2 3">
    <name type="scientific">Flammeovirga pacifica</name>
    <dbReference type="NCBI Taxonomy" id="915059"/>
    <lineage>
        <taxon>Bacteria</taxon>
        <taxon>Pseudomonadati</taxon>
        <taxon>Bacteroidota</taxon>
        <taxon>Cytophagia</taxon>
        <taxon>Cytophagales</taxon>
        <taxon>Flammeovirgaceae</taxon>
        <taxon>Flammeovirga</taxon>
    </lineage>
</organism>
<evidence type="ECO:0000313" key="3">
    <source>
        <dbReference type="Proteomes" id="UP000179797"/>
    </source>
</evidence>
<protein>
    <submittedName>
        <fullName evidence="2">Uncharacterized protein</fullName>
    </submittedName>
</protein>
<evidence type="ECO:0000313" key="2">
    <source>
        <dbReference type="EMBL" id="OHX66109.1"/>
    </source>
</evidence>
<accession>A0A1S1YYM2</accession>
<name>A0A1S1YYM2_FLAPC</name>
<feature type="chain" id="PRO_5010265935" evidence="1">
    <location>
        <begin position="22"/>
        <end position="135"/>
    </location>
</feature>
<proteinExistence type="predicted"/>
<sequence>MKKLILFVSFILINITLSAQSKEQAIMALRAEEHTKVTIEDNTVIFTDHFSAIEDVENYNYLALELAESLYNQMCDEQQNYYFNALFTEDLDYQNIIECKNGVILNLKADTKGIQVVITTYPDGEVANEYFSFND</sequence>
<evidence type="ECO:0000256" key="1">
    <source>
        <dbReference type="SAM" id="SignalP"/>
    </source>
</evidence>
<keyword evidence="1" id="KW-0732">Signal</keyword>
<reference evidence="2 3" key="1">
    <citation type="journal article" date="2012" name="Int. J. Syst. Evol. Microbiol.">
        <title>Flammeovirga pacifica sp. nov., isolated from deep-sea sediment.</title>
        <authorList>
            <person name="Xu H."/>
            <person name="Fu Y."/>
            <person name="Yang N."/>
            <person name="Ding Z."/>
            <person name="Lai Q."/>
            <person name="Zeng R."/>
        </authorList>
    </citation>
    <scope>NUCLEOTIDE SEQUENCE [LARGE SCALE GENOMIC DNA]</scope>
    <source>
        <strain evidence="3">DSM 24597 / LMG 26175 / WPAGA1</strain>
    </source>
</reference>
<keyword evidence="3" id="KW-1185">Reference proteome</keyword>
<comment type="caution">
    <text evidence="2">The sequence shown here is derived from an EMBL/GenBank/DDBJ whole genome shotgun (WGS) entry which is preliminary data.</text>
</comment>
<dbReference type="RefSeq" id="WP_044218609.1">
    <property type="nucleotide sequence ID" value="NZ_JRYR02000001.1"/>
</dbReference>
<gene>
    <name evidence="2" type="ORF">NH26_06975</name>
</gene>
<dbReference type="AlphaFoldDB" id="A0A1S1YYM2"/>
<dbReference type="OrthoDB" id="980830at2"/>